<dbReference type="PANTHER" id="PTHR36834:SF1">
    <property type="entry name" value="INTEGRAL MEMBRANE PROTEIN"/>
    <property type="match status" value="1"/>
</dbReference>
<keyword evidence="2" id="KW-0472">Membrane</keyword>
<dbReference type="RefSeq" id="WP_106215115.1">
    <property type="nucleotide sequence ID" value="NZ_PVTL01000013.1"/>
</dbReference>
<evidence type="ECO:0000256" key="2">
    <source>
        <dbReference type="SAM" id="Phobius"/>
    </source>
</evidence>
<dbReference type="EMBL" id="PVTL01000013">
    <property type="protein sequence ID" value="PRY64315.1"/>
    <property type="molecule type" value="Genomic_DNA"/>
</dbReference>
<feature type="compositionally biased region" description="Basic and acidic residues" evidence="1">
    <location>
        <begin position="1"/>
        <end position="23"/>
    </location>
</feature>
<evidence type="ECO:0000313" key="4">
    <source>
        <dbReference type="EMBL" id="PRY64315.1"/>
    </source>
</evidence>
<keyword evidence="2" id="KW-0812">Transmembrane</keyword>
<keyword evidence="2" id="KW-1133">Transmembrane helix</keyword>
<accession>A0A2T0V2A4</accession>
<reference evidence="4 5" key="1">
    <citation type="submission" date="2018-03" db="EMBL/GenBank/DDBJ databases">
        <title>Genomic Encyclopedia of Type Strains, Phase III (KMG-III): the genomes of soil and plant-associated and newly described type strains.</title>
        <authorList>
            <person name="Whitman W."/>
        </authorList>
    </citation>
    <scope>NUCLEOTIDE SEQUENCE [LARGE SCALE GENOMIC DNA]</scope>
    <source>
        <strain evidence="4 5">CGMCC 1.12484</strain>
    </source>
</reference>
<feature type="transmembrane region" description="Helical" evidence="2">
    <location>
        <begin position="48"/>
        <end position="65"/>
    </location>
</feature>
<dbReference type="AlphaFoldDB" id="A0A2T0V2A4"/>
<dbReference type="Pfam" id="PF04892">
    <property type="entry name" value="VanZ"/>
    <property type="match status" value="1"/>
</dbReference>
<keyword evidence="5" id="KW-1185">Reference proteome</keyword>
<feature type="transmembrane region" description="Helical" evidence="2">
    <location>
        <begin position="152"/>
        <end position="169"/>
    </location>
</feature>
<comment type="caution">
    <text evidence="4">The sequence shown here is derived from an EMBL/GenBank/DDBJ whole genome shotgun (WGS) entry which is preliminary data.</text>
</comment>
<dbReference type="PANTHER" id="PTHR36834">
    <property type="entry name" value="MEMBRANE PROTEIN-RELATED"/>
    <property type="match status" value="1"/>
</dbReference>
<dbReference type="Proteomes" id="UP000237983">
    <property type="component" value="Unassembled WGS sequence"/>
</dbReference>
<dbReference type="InterPro" id="IPR053150">
    <property type="entry name" value="Teicoplanin_resist-assoc"/>
</dbReference>
<feature type="region of interest" description="Disordered" evidence="1">
    <location>
        <begin position="1"/>
        <end position="32"/>
    </location>
</feature>
<protein>
    <submittedName>
        <fullName evidence="4">VanZ like protein</fullName>
    </submittedName>
</protein>
<feature type="transmembrane region" description="Helical" evidence="2">
    <location>
        <begin position="121"/>
        <end position="140"/>
    </location>
</feature>
<feature type="domain" description="VanZ-like" evidence="3">
    <location>
        <begin position="51"/>
        <end position="169"/>
    </location>
</feature>
<gene>
    <name evidence="4" type="ORF">B0I08_11322</name>
</gene>
<evidence type="ECO:0000256" key="1">
    <source>
        <dbReference type="SAM" id="MobiDB-lite"/>
    </source>
</evidence>
<dbReference type="InterPro" id="IPR006976">
    <property type="entry name" value="VanZ-like"/>
</dbReference>
<feature type="transmembrane region" description="Helical" evidence="2">
    <location>
        <begin position="97"/>
        <end position="116"/>
    </location>
</feature>
<evidence type="ECO:0000313" key="5">
    <source>
        <dbReference type="Proteomes" id="UP000237983"/>
    </source>
</evidence>
<organism evidence="4 5">
    <name type="scientific">Glaciihabitans tibetensis</name>
    <dbReference type="NCBI Taxonomy" id="1266600"/>
    <lineage>
        <taxon>Bacteria</taxon>
        <taxon>Bacillati</taxon>
        <taxon>Actinomycetota</taxon>
        <taxon>Actinomycetes</taxon>
        <taxon>Micrococcales</taxon>
        <taxon>Microbacteriaceae</taxon>
        <taxon>Glaciihabitans</taxon>
    </lineage>
</organism>
<evidence type="ECO:0000259" key="3">
    <source>
        <dbReference type="Pfam" id="PF04892"/>
    </source>
</evidence>
<proteinExistence type="predicted"/>
<name>A0A2T0V2A4_9MICO</name>
<sequence length="174" mass="18595">MTPSHPADHSARHSTDHLADHSTRHTATRAVTRATTGPTRYLHRISRVVLVGYLAVAALIVFWPTPVDRPVHGQVAAAVTSAQQAGATAVTYNTVEIAANVALFVPLGVLLVLVFVRMPWWLAIAICAALSALVELGQRVFIAERFASPIDIAANTAGGALGVVAAVLMRRWHR</sequence>